<reference evidence="1" key="1">
    <citation type="submission" date="2022-12" db="EMBL/GenBank/DDBJ databases">
        <title>Genome Sequence of Lasiodiplodia mahajangana.</title>
        <authorList>
            <person name="Buettner E."/>
        </authorList>
    </citation>
    <scope>NUCLEOTIDE SEQUENCE</scope>
    <source>
        <strain evidence="1">VT137</strain>
    </source>
</reference>
<gene>
    <name evidence="1" type="ORF">O1611_g1464</name>
</gene>
<keyword evidence="2" id="KW-1185">Reference proteome</keyword>
<name>A0ACC2JXL2_9PEZI</name>
<evidence type="ECO:0000313" key="2">
    <source>
        <dbReference type="Proteomes" id="UP001153332"/>
    </source>
</evidence>
<dbReference type="Proteomes" id="UP001153332">
    <property type="component" value="Unassembled WGS sequence"/>
</dbReference>
<dbReference type="EMBL" id="JAPUUL010000171">
    <property type="protein sequence ID" value="KAJ8132160.1"/>
    <property type="molecule type" value="Genomic_DNA"/>
</dbReference>
<proteinExistence type="predicted"/>
<protein>
    <submittedName>
        <fullName evidence="1">Uncharacterized protein</fullName>
    </submittedName>
</protein>
<organism evidence="1 2">
    <name type="scientific">Lasiodiplodia mahajangana</name>
    <dbReference type="NCBI Taxonomy" id="1108764"/>
    <lineage>
        <taxon>Eukaryota</taxon>
        <taxon>Fungi</taxon>
        <taxon>Dikarya</taxon>
        <taxon>Ascomycota</taxon>
        <taxon>Pezizomycotina</taxon>
        <taxon>Dothideomycetes</taxon>
        <taxon>Dothideomycetes incertae sedis</taxon>
        <taxon>Botryosphaeriales</taxon>
        <taxon>Botryosphaeriaceae</taxon>
        <taxon>Lasiodiplodia</taxon>
    </lineage>
</organism>
<evidence type="ECO:0000313" key="1">
    <source>
        <dbReference type="EMBL" id="KAJ8132160.1"/>
    </source>
</evidence>
<comment type="caution">
    <text evidence="1">The sequence shown here is derived from an EMBL/GenBank/DDBJ whole genome shotgun (WGS) entry which is preliminary data.</text>
</comment>
<sequence length="217" mass="24653">MAELIGLLSTCAELLSGIIKAIEKTTEAWDRTKNGKKYLDNVVIQVRITREILQNIVKVKKKKRGPEVYSAVELVHRAAKELGGAVDRLAKSYEEGSMKIFLDELFRGTAREKNFDKLQRDLYHAQTLLILALVASKVSNTNFFRINIKTMKQVKQCFVRCQGTDSSPPVVRLLEEKGTSPIHLTHEPKTWLHKIFGFNSVLQPQKVIDELNNLQPP</sequence>
<accession>A0ACC2JXL2</accession>